<dbReference type="Pfam" id="PF04851">
    <property type="entry name" value="ResIII"/>
    <property type="match status" value="1"/>
</dbReference>
<feature type="domain" description="Helicase ATP-binding" evidence="1">
    <location>
        <begin position="241"/>
        <end position="393"/>
    </location>
</feature>
<keyword evidence="4" id="KW-1185">Reference proteome</keyword>
<dbReference type="PROSITE" id="PS51192">
    <property type="entry name" value="HELICASE_ATP_BIND_1"/>
    <property type="match status" value="1"/>
</dbReference>
<dbReference type="PROSITE" id="PS51194">
    <property type="entry name" value="HELICASE_CTER"/>
    <property type="match status" value="1"/>
</dbReference>
<evidence type="ECO:0000313" key="3">
    <source>
        <dbReference type="EMBL" id="OAB48059.1"/>
    </source>
</evidence>
<organism evidence="3 4">
    <name type="scientific">Paenibacillus antarcticus</name>
    <dbReference type="NCBI Taxonomy" id="253703"/>
    <lineage>
        <taxon>Bacteria</taxon>
        <taxon>Bacillati</taxon>
        <taxon>Bacillota</taxon>
        <taxon>Bacilli</taxon>
        <taxon>Bacillales</taxon>
        <taxon>Paenibacillaceae</taxon>
        <taxon>Paenibacillus</taxon>
    </lineage>
</organism>
<dbReference type="GO" id="GO:0005829">
    <property type="term" value="C:cytosol"/>
    <property type="evidence" value="ECO:0007669"/>
    <property type="project" value="TreeGrafter"/>
</dbReference>
<dbReference type="SMART" id="SM00487">
    <property type="entry name" value="DEXDc"/>
    <property type="match status" value="1"/>
</dbReference>
<reference evidence="3 4" key="1">
    <citation type="submission" date="2016-03" db="EMBL/GenBank/DDBJ databases">
        <title>Draft genome sequence of Paenibacillus antarcticus CECT 5836.</title>
        <authorList>
            <person name="Shin S.-K."/>
            <person name="Yi H."/>
        </authorList>
    </citation>
    <scope>NUCLEOTIDE SEQUENCE [LARGE SCALE GENOMIC DNA]</scope>
    <source>
        <strain evidence="3 4">CECT 5836</strain>
    </source>
</reference>
<dbReference type="Pfam" id="PF00271">
    <property type="entry name" value="Helicase_C"/>
    <property type="match status" value="1"/>
</dbReference>
<evidence type="ECO:0000313" key="4">
    <source>
        <dbReference type="Proteomes" id="UP000077355"/>
    </source>
</evidence>
<dbReference type="Gene3D" id="3.30.870.10">
    <property type="entry name" value="Endonuclease Chain A"/>
    <property type="match status" value="1"/>
</dbReference>
<dbReference type="AlphaFoldDB" id="A0A168QQ38"/>
<dbReference type="CDD" id="cd18032">
    <property type="entry name" value="DEXHc_RE_I_III_res"/>
    <property type="match status" value="1"/>
</dbReference>
<feature type="domain" description="Helicase C-terminal" evidence="2">
    <location>
        <begin position="445"/>
        <end position="594"/>
    </location>
</feature>
<dbReference type="CDD" id="cd18799">
    <property type="entry name" value="SF2_C_EcoAI-like"/>
    <property type="match status" value="1"/>
</dbReference>
<gene>
    <name evidence="3" type="ORF">PBAT_03775</name>
</gene>
<accession>A0A168QQ38</accession>
<dbReference type="Gene3D" id="3.40.50.300">
    <property type="entry name" value="P-loop containing nucleotide triphosphate hydrolases"/>
    <property type="match status" value="2"/>
</dbReference>
<dbReference type="GO" id="GO:0016787">
    <property type="term" value="F:hydrolase activity"/>
    <property type="evidence" value="ECO:0007669"/>
    <property type="project" value="InterPro"/>
</dbReference>
<dbReference type="Pfam" id="PF11907">
    <property type="entry name" value="DUF3427"/>
    <property type="match status" value="1"/>
</dbReference>
<dbReference type="GO" id="GO:0004519">
    <property type="term" value="F:endonuclease activity"/>
    <property type="evidence" value="ECO:0007669"/>
    <property type="project" value="UniProtKB-KW"/>
</dbReference>
<dbReference type="InterPro" id="IPR006935">
    <property type="entry name" value="Helicase/UvrB_N"/>
</dbReference>
<dbReference type="InterPro" id="IPR001650">
    <property type="entry name" value="Helicase_C-like"/>
</dbReference>
<dbReference type="InterPro" id="IPR027417">
    <property type="entry name" value="P-loop_NTPase"/>
</dbReference>
<dbReference type="SMART" id="SM00490">
    <property type="entry name" value="HELICc"/>
    <property type="match status" value="1"/>
</dbReference>
<dbReference type="CDD" id="cd09204">
    <property type="entry name" value="PLDc_N_DEXD_b2"/>
    <property type="match status" value="1"/>
</dbReference>
<evidence type="ECO:0000259" key="2">
    <source>
        <dbReference type="PROSITE" id="PS51194"/>
    </source>
</evidence>
<dbReference type="Pfam" id="PF26350">
    <property type="entry name" value="DUF8090"/>
    <property type="match status" value="1"/>
</dbReference>
<dbReference type="InterPro" id="IPR021835">
    <property type="entry name" value="DUF3427"/>
</dbReference>
<dbReference type="PANTHER" id="PTHR47396">
    <property type="entry name" value="TYPE I RESTRICTION ENZYME ECOKI R PROTEIN"/>
    <property type="match status" value="1"/>
</dbReference>
<keyword evidence="3" id="KW-0540">Nuclease</keyword>
<protein>
    <submittedName>
        <fullName evidence="3">NgoFVII family restriction endonuclease</fullName>
    </submittedName>
</protein>
<proteinExistence type="predicted"/>
<dbReference type="SUPFAM" id="SSF52540">
    <property type="entry name" value="P-loop containing nucleoside triphosphate hydrolases"/>
    <property type="match status" value="1"/>
</dbReference>
<dbReference type="InterPro" id="IPR050742">
    <property type="entry name" value="Helicase_Restrict-Modif_Enz"/>
</dbReference>
<dbReference type="GO" id="GO:0005524">
    <property type="term" value="F:ATP binding"/>
    <property type="evidence" value="ECO:0007669"/>
    <property type="project" value="InterPro"/>
</dbReference>
<dbReference type="InterPro" id="IPR058403">
    <property type="entry name" value="DUF8090"/>
</dbReference>
<name>A0A168QQ38_9BACL</name>
<keyword evidence="3" id="KW-0378">Hydrolase</keyword>
<dbReference type="SUPFAM" id="SSF56024">
    <property type="entry name" value="Phospholipase D/nuclease"/>
    <property type="match status" value="1"/>
</dbReference>
<dbReference type="PANTHER" id="PTHR47396:SF1">
    <property type="entry name" value="ATP-DEPENDENT HELICASE IRC3-RELATED"/>
    <property type="match status" value="1"/>
</dbReference>
<dbReference type="GO" id="GO:0003677">
    <property type="term" value="F:DNA binding"/>
    <property type="evidence" value="ECO:0007669"/>
    <property type="project" value="InterPro"/>
</dbReference>
<comment type="caution">
    <text evidence="3">The sequence shown here is derived from an EMBL/GenBank/DDBJ whole genome shotgun (WGS) entry which is preliminary data.</text>
</comment>
<dbReference type="Pfam" id="PF13091">
    <property type="entry name" value="PLDc_2"/>
    <property type="match status" value="1"/>
</dbReference>
<keyword evidence="3" id="KW-0255">Endonuclease</keyword>
<evidence type="ECO:0000259" key="1">
    <source>
        <dbReference type="PROSITE" id="PS51192"/>
    </source>
</evidence>
<dbReference type="InterPro" id="IPR014001">
    <property type="entry name" value="Helicase_ATP-bd"/>
</dbReference>
<dbReference type="InterPro" id="IPR025202">
    <property type="entry name" value="PLD-like_dom"/>
</dbReference>
<sequence length="970" mass="111403">MKVSGNDMTSVALNYENTVLSPVDGSLVKYSPQLLINNPLKNENILSSVIEELTHCQSFMFIVAFVTESGLATLKSYLLDLKGRGIRGRLLTSTYLYFNNPKVFRELLKIENMDVRLTDLKGFHSKGYIFNKDADHALIIGSANLTVQALKINYEWNVKLKLNPQDEFLLQIRSQFEEVWNGANILTEEWILNYEKIFVEFTARNIMNEELTNIVENNNQVILDTIEPNKMQLSALENIKAVRLASHKRALVISATGTGKTYLSAFDVRSFNPKRLLFIAHREQILLKAKSDYMNVVGGIDQDYGMLSSTGKNIQAKYLFATIQTISKSDVLSQFDPKAFDYILIDEVHKAGASSYRKVIEYFNPQFMLGMTATPERSDDFNIYQLFDYNVAYEIRLQAALEEDMLCPFHYFGVTDLEMNGETIDDSSILSKLVNDERVVHLIGKIEYYGFSGVKVKGLIFCSRKDEAIKLSAMFNEKGYRTIALTGDDAIEIREKQIRALEKGALDYIITVDIFNEGIDIPSVNQVVMLRQTQSSIIFIQQLGRGLRKHADKEFVTIIDFIGNYKNNYLIPIALSGDKSMNKDNIRRIMKDSSYINGVSTINFEEIAKEQIYKSITNNNLTELRKLKEAFHELKNRIGHRPTLHDFITNESIDPIVIVNSVKPHKNYYQFLITINEDIPELTSYEQQVLTMLSSEILDGKRIHEIILLELLFPNGQVAYDDYVTTLEQLNCRTDPNTLSSVIRVMDLSFFVAAQRKKYGDTPICILKDGGFYLNDDVRRNLETNETFKEMFLDVILCAKEKTRVFDSSTSLTLYQKYTRKDACKLLNWESDESSTIYGYKTKYNTCPIFVTYHKHDEVESSINYGDEFLSPSIFKWYTRSNRKLQSEEVKLIIAAVDNNIDIHIFVKKDDDEGGDFYYLGEANPDLTSVNQTFMQGKDNKEVPVVCMDMILKNPVEQKLYEYIKMNLDY</sequence>
<dbReference type="Proteomes" id="UP000077355">
    <property type="component" value="Unassembled WGS sequence"/>
</dbReference>
<dbReference type="EMBL" id="LVJI01000002">
    <property type="protein sequence ID" value="OAB48059.1"/>
    <property type="molecule type" value="Genomic_DNA"/>
</dbReference>